<dbReference type="EMBL" id="JAUSVX010000016">
    <property type="protein sequence ID" value="MDQ0473517.1"/>
    <property type="molecule type" value="Genomic_DNA"/>
</dbReference>
<evidence type="ECO:0000313" key="2">
    <source>
        <dbReference type="EMBL" id="MDQ0473517.1"/>
    </source>
</evidence>
<dbReference type="RefSeq" id="WP_307281884.1">
    <property type="nucleotide sequence ID" value="NZ_JAUSVX010000016.1"/>
</dbReference>
<reference evidence="2 3" key="1">
    <citation type="submission" date="2023-07" db="EMBL/GenBank/DDBJ databases">
        <title>Genomic Encyclopedia of Type Strains, Phase IV (KMG-IV): sequencing the most valuable type-strain genomes for metagenomic binning, comparative biology and taxonomic classification.</title>
        <authorList>
            <person name="Goeker M."/>
        </authorList>
    </citation>
    <scope>NUCLEOTIDE SEQUENCE [LARGE SCALE GENOMIC DNA]</scope>
    <source>
        <strain evidence="2 3">DSM 19619</strain>
    </source>
</reference>
<feature type="chain" id="PRO_5045645628" evidence="1">
    <location>
        <begin position="21"/>
        <end position="255"/>
    </location>
</feature>
<sequence length="255" mass="26822">MRTLPLVLAWMLLGCAAASAQDDAALRTQLRRALHDGYADAGPGLPNLPDLLTARFPGDMDAFIDKAAEAVKAHRLGDIKSSIAATLVAIQARDGDQIRAAPKDDLVAVVRAQQDIVLAITPDNPALCKVLAGGGPAQAAPSKAVGDIFARRLYLLLAAIADGRDRPVGNRALQADDYRQFALEARDRGVDIKAWEVLAPDRIAAAAPDQICTALASSYDAVLTADDPVGERVLADMTASLLVKDAGVYQPALGR</sequence>
<keyword evidence="3" id="KW-1185">Reference proteome</keyword>
<protein>
    <submittedName>
        <fullName evidence="2">Uncharacterized protein</fullName>
    </submittedName>
</protein>
<organism evidence="2 3">
    <name type="scientific">Labrys wisconsinensis</name>
    <dbReference type="NCBI Taxonomy" id="425677"/>
    <lineage>
        <taxon>Bacteria</taxon>
        <taxon>Pseudomonadati</taxon>
        <taxon>Pseudomonadota</taxon>
        <taxon>Alphaproteobacteria</taxon>
        <taxon>Hyphomicrobiales</taxon>
        <taxon>Xanthobacteraceae</taxon>
        <taxon>Labrys</taxon>
    </lineage>
</organism>
<evidence type="ECO:0000313" key="3">
    <source>
        <dbReference type="Proteomes" id="UP001242480"/>
    </source>
</evidence>
<name>A0ABU0JGU9_9HYPH</name>
<dbReference type="Proteomes" id="UP001242480">
    <property type="component" value="Unassembled WGS sequence"/>
</dbReference>
<proteinExistence type="predicted"/>
<gene>
    <name evidence="2" type="ORF">QO011_006553</name>
</gene>
<dbReference type="PROSITE" id="PS51257">
    <property type="entry name" value="PROKAR_LIPOPROTEIN"/>
    <property type="match status" value="1"/>
</dbReference>
<evidence type="ECO:0000256" key="1">
    <source>
        <dbReference type="SAM" id="SignalP"/>
    </source>
</evidence>
<comment type="caution">
    <text evidence="2">The sequence shown here is derived from an EMBL/GenBank/DDBJ whole genome shotgun (WGS) entry which is preliminary data.</text>
</comment>
<accession>A0ABU0JGU9</accession>
<keyword evidence="1" id="KW-0732">Signal</keyword>
<feature type="signal peptide" evidence="1">
    <location>
        <begin position="1"/>
        <end position="20"/>
    </location>
</feature>